<evidence type="ECO:0000259" key="1">
    <source>
        <dbReference type="Pfam" id="PF03016"/>
    </source>
</evidence>
<dbReference type="EMBL" id="CP023344">
    <property type="protein sequence ID" value="ATC63879.1"/>
    <property type="molecule type" value="Genomic_DNA"/>
</dbReference>
<accession>A0A290Q5B5</accession>
<proteinExistence type="predicted"/>
<gene>
    <name evidence="2" type="ORF">CMV30_07915</name>
</gene>
<sequence length="329" mass="37316">MTTPGMRHLFIYDPPPAARDVEKNPDLLPHVDYVRRAVAHLSAFKTDDPAQAACFVVPVNLIHFQFHKPQIDPWDFLKNLPHLGRGPHVLWATGDYGQRKRGPYESFHEGRAYPHLYEWLDERFRLVLFESTPEVSPADIPVLPYVLNPGRPAWWERLLTPQPPARDLLYSFSGALSYAPLLPEAHIRGGVFTRMAGHGKDYFIGSPATARKRFGRRGSYRALFERSVFTLSPAGFGRWTFRLGEALHYGSIPVVIADDYVLPHADKIPWDHLIIRCPEKDAAALPDRLRSIGKDEIRSRQQKIAEYRPHFTEAGVHAMLAHALVGTPG</sequence>
<dbReference type="OrthoDB" id="1416011at2"/>
<dbReference type="KEGG" id="vbh:CMV30_07915"/>
<dbReference type="Pfam" id="PF03016">
    <property type="entry name" value="Exostosin_GT47"/>
    <property type="match status" value="1"/>
</dbReference>
<organism evidence="2 3">
    <name type="scientific">Nibricoccus aquaticus</name>
    <dbReference type="NCBI Taxonomy" id="2576891"/>
    <lineage>
        <taxon>Bacteria</taxon>
        <taxon>Pseudomonadati</taxon>
        <taxon>Verrucomicrobiota</taxon>
        <taxon>Opitutia</taxon>
        <taxon>Opitutales</taxon>
        <taxon>Opitutaceae</taxon>
        <taxon>Nibricoccus</taxon>
    </lineage>
</organism>
<evidence type="ECO:0000313" key="3">
    <source>
        <dbReference type="Proteomes" id="UP000217265"/>
    </source>
</evidence>
<evidence type="ECO:0000313" key="2">
    <source>
        <dbReference type="EMBL" id="ATC63879.1"/>
    </source>
</evidence>
<dbReference type="InterPro" id="IPR040911">
    <property type="entry name" value="Exostosin_GT47"/>
</dbReference>
<protein>
    <recommendedName>
        <fullName evidence="1">Exostosin GT47 domain-containing protein</fullName>
    </recommendedName>
</protein>
<name>A0A290Q5B5_9BACT</name>
<keyword evidence="3" id="KW-1185">Reference proteome</keyword>
<feature type="domain" description="Exostosin GT47" evidence="1">
    <location>
        <begin position="42"/>
        <end position="291"/>
    </location>
</feature>
<dbReference type="PANTHER" id="PTHR11062">
    <property type="entry name" value="EXOSTOSIN HEPARAN SULFATE GLYCOSYLTRANSFERASE -RELATED"/>
    <property type="match status" value="1"/>
</dbReference>
<dbReference type="InterPro" id="IPR004263">
    <property type="entry name" value="Exostosin"/>
</dbReference>
<dbReference type="AlphaFoldDB" id="A0A290Q5B5"/>
<reference evidence="2 3" key="1">
    <citation type="submission" date="2017-09" db="EMBL/GenBank/DDBJ databases">
        <title>Complete genome sequence of Verrucomicrobial strain HZ-65, isolated from freshwater.</title>
        <authorList>
            <person name="Choi A."/>
        </authorList>
    </citation>
    <scope>NUCLEOTIDE SEQUENCE [LARGE SCALE GENOMIC DNA]</scope>
    <source>
        <strain evidence="2 3">HZ-65</strain>
    </source>
</reference>
<dbReference type="Proteomes" id="UP000217265">
    <property type="component" value="Chromosome"/>
</dbReference>
<dbReference type="GO" id="GO:0016757">
    <property type="term" value="F:glycosyltransferase activity"/>
    <property type="evidence" value="ECO:0007669"/>
    <property type="project" value="InterPro"/>
</dbReference>